<keyword evidence="5" id="KW-0812">Transmembrane</keyword>
<evidence type="ECO:0000313" key="6">
    <source>
        <dbReference type="EMBL" id="KAG5671995.1"/>
    </source>
</evidence>
<protein>
    <submittedName>
        <fullName evidence="6">Uncharacterized protein</fullName>
    </submittedName>
</protein>
<keyword evidence="1" id="KW-0433">Leucine-rich repeat</keyword>
<keyword evidence="4" id="KW-0175">Coiled coil</keyword>
<dbReference type="EMBL" id="JADBJN010000003">
    <property type="protein sequence ID" value="KAG5671995.1"/>
    <property type="molecule type" value="Genomic_DNA"/>
</dbReference>
<evidence type="ECO:0000256" key="2">
    <source>
        <dbReference type="ARBA" id="ARBA00022729"/>
    </source>
</evidence>
<evidence type="ECO:0000313" key="7">
    <source>
        <dbReference type="Proteomes" id="UP001107558"/>
    </source>
</evidence>
<evidence type="ECO:0000256" key="4">
    <source>
        <dbReference type="SAM" id="Coils"/>
    </source>
</evidence>
<dbReference type="InterPro" id="IPR003591">
    <property type="entry name" value="Leu-rich_rpt_typical-subtyp"/>
</dbReference>
<dbReference type="InterPro" id="IPR032675">
    <property type="entry name" value="LRR_dom_sf"/>
</dbReference>
<reference evidence="6" key="1">
    <citation type="submission" date="2021-03" db="EMBL/GenBank/DDBJ databases">
        <title>Chromosome level genome of the anhydrobiotic midge Polypedilum vanderplanki.</title>
        <authorList>
            <person name="Yoshida Y."/>
            <person name="Kikawada T."/>
            <person name="Gusev O."/>
        </authorList>
    </citation>
    <scope>NUCLEOTIDE SEQUENCE</scope>
    <source>
        <strain evidence="6">NIAS01</strain>
        <tissue evidence="6">Whole body or cell culture</tissue>
    </source>
</reference>
<keyword evidence="3" id="KW-0677">Repeat</keyword>
<gene>
    <name evidence="6" type="ORF">PVAND_002159</name>
</gene>
<dbReference type="Pfam" id="PF13855">
    <property type="entry name" value="LRR_8"/>
    <property type="match status" value="2"/>
</dbReference>
<keyword evidence="2" id="KW-0732">Signal</keyword>
<keyword evidence="5" id="KW-1133">Transmembrane helix</keyword>
<dbReference type="Gene3D" id="3.80.10.10">
    <property type="entry name" value="Ribonuclease Inhibitor"/>
    <property type="match status" value="2"/>
</dbReference>
<dbReference type="SUPFAM" id="SSF52058">
    <property type="entry name" value="L domain-like"/>
    <property type="match status" value="1"/>
</dbReference>
<dbReference type="GO" id="GO:0005886">
    <property type="term" value="C:plasma membrane"/>
    <property type="evidence" value="ECO:0007669"/>
    <property type="project" value="TreeGrafter"/>
</dbReference>
<dbReference type="OrthoDB" id="7741483at2759"/>
<dbReference type="Proteomes" id="UP001107558">
    <property type="component" value="Chromosome 3"/>
</dbReference>
<dbReference type="InterPro" id="IPR050541">
    <property type="entry name" value="LRR_TM_domain-containing"/>
</dbReference>
<dbReference type="SMART" id="SM00369">
    <property type="entry name" value="LRR_TYP"/>
    <property type="match status" value="5"/>
</dbReference>
<dbReference type="InterPro" id="IPR001611">
    <property type="entry name" value="Leu-rich_rpt"/>
</dbReference>
<name>A0A9J6BRD4_POLVA</name>
<dbReference type="PANTHER" id="PTHR24369:SF210">
    <property type="entry name" value="CHAOPTIN-RELATED"/>
    <property type="match status" value="1"/>
</dbReference>
<organism evidence="6 7">
    <name type="scientific">Polypedilum vanderplanki</name>
    <name type="common">Sleeping chironomid midge</name>
    <dbReference type="NCBI Taxonomy" id="319348"/>
    <lineage>
        <taxon>Eukaryota</taxon>
        <taxon>Metazoa</taxon>
        <taxon>Ecdysozoa</taxon>
        <taxon>Arthropoda</taxon>
        <taxon>Hexapoda</taxon>
        <taxon>Insecta</taxon>
        <taxon>Pterygota</taxon>
        <taxon>Neoptera</taxon>
        <taxon>Endopterygota</taxon>
        <taxon>Diptera</taxon>
        <taxon>Nematocera</taxon>
        <taxon>Chironomoidea</taxon>
        <taxon>Chironomidae</taxon>
        <taxon>Chironominae</taxon>
        <taxon>Polypedilum</taxon>
        <taxon>Polypedilum</taxon>
    </lineage>
</organism>
<evidence type="ECO:0000256" key="3">
    <source>
        <dbReference type="ARBA" id="ARBA00022737"/>
    </source>
</evidence>
<comment type="caution">
    <text evidence="6">The sequence shown here is derived from an EMBL/GenBank/DDBJ whole genome shotgun (WGS) entry which is preliminary data.</text>
</comment>
<evidence type="ECO:0000256" key="5">
    <source>
        <dbReference type="SAM" id="Phobius"/>
    </source>
</evidence>
<sequence>MVKFGCEFCYIEDKFSEKTVYTAIVFNKSISYFSEVECGPHIDEKTNNDVTAILFEACEMERFPQNTNEIFPNLTFIGIYKSDLNAIRRDDFEGLKKVTTLVIQKTKIEFLSENTFSKIRQLEILVLQENNIKYIEPGLFEEMKQLKHVDLFKNPNINLCYSILFDNHNIDSLDELRMKIFKKFSCQFNDKENKTNQELESKISELNDEINELKNENSRLMNELNEKLKAEMTPNRKMPNFKKIYKKILQSLRQIWLITVLTLACVLLKNLDIIDHFCIFNRIASCQEFEQNIIYNYSEIRSNLFCHINQLNDKSINNILNDEVSLRIQLPLDEQTPEEVFMNTLFLKLSGYIETPTCEENNNIVILQIKCDFMIITLMPINEEVYNAKVASQNIDDHDGVIYKGYHIDDKTNNDVTGLYYKNCDFIKFPQKVTKTFPSLKFFGIHSSNLSIITKNDLRDLTNLKDIRFYYTQLVFLPKDLFESMKFLEIIVFEGNQLKHIEPKLFAELPNLKHIEFSQNSILNFRYSILNGQKHELELSEFINKLISNLSCSVIVEDIKPKESIKNISEWSFWQIYLFFSHIFHIGVLTFLIKSKSNR</sequence>
<dbReference type="PANTHER" id="PTHR24369">
    <property type="entry name" value="ANTIGEN BSP, PUTATIVE-RELATED"/>
    <property type="match status" value="1"/>
</dbReference>
<evidence type="ECO:0000256" key="1">
    <source>
        <dbReference type="ARBA" id="ARBA00022614"/>
    </source>
</evidence>
<dbReference type="AlphaFoldDB" id="A0A9J6BRD4"/>
<keyword evidence="7" id="KW-1185">Reference proteome</keyword>
<feature type="transmembrane region" description="Helical" evidence="5">
    <location>
        <begin position="571"/>
        <end position="593"/>
    </location>
</feature>
<accession>A0A9J6BRD4</accession>
<keyword evidence="5" id="KW-0472">Membrane</keyword>
<proteinExistence type="predicted"/>
<feature type="coiled-coil region" evidence="4">
    <location>
        <begin position="189"/>
        <end position="230"/>
    </location>
</feature>